<feature type="transmembrane region" description="Helical" evidence="10">
    <location>
        <begin position="165"/>
        <end position="186"/>
    </location>
</feature>
<dbReference type="PANTHER" id="PTHR43823">
    <property type="entry name" value="SPORULATION PROTEIN YKVU"/>
    <property type="match status" value="1"/>
</dbReference>
<keyword evidence="7 10" id="KW-1133">Transmembrane helix</keyword>
<evidence type="ECO:0000256" key="7">
    <source>
        <dbReference type="ARBA" id="ARBA00022989"/>
    </source>
</evidence>
<gene>
    <name evidence="11" type="primary">mepA_50</name>
    <name evidence="11" type="ORF">SDC9_86956</name>
</gene>
<keyword evidence="6 10" id="KW-0812">Transmembrane</keyword>
<organism evidence="11">
    <name type="scientific">bioreactor metagenome</name>
    <dbReference type="NCBI Taxonomy" id="1076179"/>
    <lineage>
        <taxon>unclassified sequences</taxon>
        <taxon>metagenomes</taxon>
        <taxon>ecological metagenomes</taxon>
    </lineage>
</organism>
<feature type="transmembrane region" description="Helical" evidence="10">
    <location>
        <begin position="246"/>
        <end position="270"/>
    </location>
</feature>
<feature type="transmembrane region" description="Helical" evidence="10">
    <location>
        <begin position="132"/>
        <end position="153"/>
    </location>
</feature>
<dbReference type="InterPro" id="IPR045070">
    <property type="entry name" value="MATE_MepA-like"/>
</dbReference>
<feature type="transmembrane region" description="Helical" evidence="10">
    <location>
        <begin position="310"/>
        <end position="330"/>
    </location>
</feature>
<comment type="caution">
    <text evidence="11">The sequence shown here is derived from an EMBL/GenBank/DDBJ whole genome shotgun (WGS) entry which is preliminary data.</text>
</comment>
<evidence type="ECO:0000256" key="2">
    <source>
        <dbReference type="ARBA" id="ARBA00008417"/>
    </source>
</evidence>
<feature type="transmembrane region" description="Helical" evidence="10">
    <location>
        <begin position="409"/>
        <end position="427"/>
    </location>
</feature>
<dbReference type="NCBIfam" id="TIGR00797">
    <property type="entry name" value="matE"/>
    <property type="match status" value="1"/>
</dbReference>
<accession>A0A644ZHI3</accession>
<dbReference type="PIRSF" id="PIRSF006603">
    <property type="entry name" value="DinF"/>
    <property type="match status" value="1"/>
</dbReference>
<dbReference type="GO" id="GO:0015297">
    <property type="term" value="F:antiporter activity"/>
    <property type="evidence" value="ECO:0007669"/>
    <property type="project" value="InterPro"/>
</dbReference>
<evidence type="ECO:0000256" key="6">
    <source>
        <dbReference type="ARBA" id="ARBA00022692"/>
    </source>
</evidence>
<evidence type="ECO:0000256" key="10">
    <source>
        <dbReference type="SAM" id="Phobius"/>
    </source>
</evidence>
<name>A0A644ZHI3_9ZZZZ</name>
<keyword evidence="4" id="KW-0813">Transport</keyword>
<dbReference type="Pfam" id="PF01554">
    <property type="entry name" value="MatE"/>
    <property type="match status" value="2"/>
</dbReference>
<dbReference type="CDD" id="cd13143">
    <property type="entry name" value="MATE_MepA_like"/>
    <property type="match status" value="1"/>
</dbReference>
<evidence type="ECO:0000256" key="8">
    <source>
        <dbReference type="ARBA" id="ARBA00023136"/>
    </source>
</evidence>
<evidence type="ECO:0000256" key="5">
    <source>
        <dbReference type="ARBA" id="ARBA00022475"/>
    </source>
</evidence>
<keyword evidence="8 10" id="KW-0472">Membrane</keyword>
<dbReference type="PANTHER" id="PTHR43823:SF3">
    <property type="entry name" value="MULTIDRUG EXPORT PROTEIN MEPA"/>
    <property type="match status" value="1"/>
</dbReference>
<dbReference type="EMBL" id="VSSQ01008955">
    <property type="protein sequence ID" value="MPM40316.1"/>
    <property type="molecule type" value="Genomic_DNA"/>
</dbReference>
<feature type="transmembrane region" description="Helical" evidence="10">
    <location>
        <begin position="12"/>
        <end position="33"/>
    </location>
</feature>
<evidence type="ECO:0000256" key="9">
    <source>
        <dbReference type="ARBA" id="ARBA00023251"/>
    </source>
</evidence>
<feature type="transmembrane region" description="Helical" evidence="10">
    <location>
        <begin position="276"/>
        <end position="298"/>
    </location>
</feature>
<dbReference type="GO" id="GO:0046677">
    <property type="term" value="P:response to antibiotic"/>
    <property type="evidence" value="ECO:0007669"/>
    <property type="project" value="UniProtKB-KW"/>
</dbReference>
<feature type="transmembrane region" description="Helical" evidence="10">
    <location>
        <begin position="350"/>
        <end position="369"/>
    </location>
</feature>
<evidence type="ECO:0000313" key="11">
    <source>
        <dbReference type="EMBL" id="MPM40316.1"/>
    </source>
</evidence>
<evidence type="ECO:0000256" key="3">
    <source>
        <dbReference type="ARBA" id="ARBA00022106"/>
    </source>
</evidence>
<dbReference type="GO" id="GO:0005886">
    <property type="term" value="C:plasma membrane"/>
    <property type="evidence" value="ECO:0007669"/>
    <property type="project" value="UniProtKB-SubCell"/>
</dbReference>
<dbReference type="AlphaFoldDB" id="A0A644ZHI3"/>
<dbReference type="InterPro" id="IPR051327">
    <property type="entry name" value="MATE_MepA_subfamily"/>
</dbReference>
<evidence type="ECO:0000256" key="4">
    <source>
        <dbReference type="ARBA" id="ARBA00022448"/>
    </source>
</evidence>
<protein>
    <recommendedName>
        <fullName evidence="3">Multidrug export protein MepA</fullName>
    </recommendedName>
</protein>
<dbReference type="InterPro" id="IPR002528">
    <property type="entry name" value="MATE_fam"/>
</dbReference>
<reference evidence="11" key="1">
    <citation type="submission" date="2019-08" db="EMBL/GenBank/DDBJ databases">
        <authorList>
            <person name="Kucharzyk K."/>
            <person name="Murdoch R.W."/>
            <person name="Higgins S."/>
            <person name="Loffler F."/>
        </authorList>
    </citation>
    <scope>NUCLEOTIDE SEQUENCE</scope>
</reference>
<feature type="transmembrane region" description="Helical" evidence="10">
    <location>
        <begin position="53"/>
        <end position="76"/>
    </location>
</feature>
<feature type="transmembrane region" description="Helical" evidence="10">
    <location>
        <begin position="381"/>
        <end position="403"/>
    </location>
</feature>
<keyword evidence="9" id="KW-0046">Antibiotic resistance</keyword>
<sequence length="439" mass="46665">MRTNIATDALPSLLAKLTIPSLIALLASSLYSITDSIFLGRAVGELALAGLGYASPVQLFLVAFAQMFGAGSASLISRALGKQDEKRAGSAFSAAFIALMLTVCSLALLFFLAPSLLLKGDNPAVKGQALSYLVVLLPFTPFFCASTFFAAILRSEGKAGKALLLLLLGNGVNIVLDALFILKFGWGIKGAALATALGHTGACIYACSLLMHKKLLLRPHKPAFPLLKEIVPLGLPSLVRQLGTTLIIATVNALLIKTAGQAALASYTIINQLTMLAYLPLSALVMGFSPIAGFSYGAGNSRRLASLIKLSLLWQLGIAMVLLGVFQVFTRPVTVLFSSDETLIASTIPLVRIVLATIPLIGIQSLGAAYFQSIGKSLQSLLLWTSRQFLLLLPLLLICSYLFGPKGLWFAFPLSDVLAGVLTLVLLNREKKHDFSFPK</sequence>
<comment type="subcellular location">
    <subcellularLocation>
        <location evidence="1">Cell membrane</location>
        <topology evidence="1">Multi-pass membrane protein</topology>
    </subcellularLocation>
</comment>
<feature type="transmembrane region" description="Helical" evidence="10">
    <location>
        <begin position="88"/>
        <end position="112"/>
    </location>
</feature>
<keyword evidence="5" id="KW-1003">Cell membrane</keyword>
<proteinExistence type="inferred from homology"/>
<dbReference type="GO" id="GO:0042910">
    <property type="term" value="F:xenobiotic transmembrane transporter activity"/>
    <property type="evidence" value="ECO:0007669"/>
    <property type="project" value="InterPro"/>
</dbReference>
<evidence type="ECO:0000256" key="1">
    <source>
        <dbReference type="ARBA" id="ARBA00004651"/>
    </source>
</evidence>
<feature type="transmembrane region" description="Helical" evidence="10">
    <location>
        <begin position="192"/>
        <end position="211"/>
    </location>
</feature>
<comment type="similarity">
    <text evidence="2">Belongs to the multi antimicrobial extrusion (MATE) (TC 2.A.66.1) family. MepA subfamily.</text>
</comment>
<dbReference type="InterPro" id="IPR048279">
    <property type="entry name" value="MdtK-like"/>
</dbReference>